<evidence type="ECO:0000313" key="2">
    <source>
        <dbReference type="Proteomes" id="UP001235343"/>
    </source>
</evidence>
<reference evidence="1 2" key="1">
    <citation type="submission" date="2023-06" db="EMBL/GenBank/DDBJ databases">
        <title>Aquibacillus rhizosphaerae LR5S19.</title>
        <authorList>
            <person name="Sun J.-Q."/>
        </authorList>
    </citation>
    <scope>NUCLEOTIDE SEQUENCE [LARGE SCALE GENOMIC DNA]</scope>
    <source>
        <strain evidence="1 2">LR5S19</strain>
    </source>
</reference>
<comment type="caution">
    <text evidence="1">The sequence shown here is derived from an EMBL/GenBank/DDBJ whole genome shotgun (WGS) entry which is preliminary data.</text>
</comment>
<protein>
    <recommendedName>
        <fullName evidence="3">Phosphoribulokinase/uridine kinase domain-containing protein</fullName>
    </recommendedName>
</protein>
<name>A0ABT7L6I6_9BACI</name>
<dbReference type="RefSeq" id="WP_285931225.1">
    <property type="nucleotide sequence ID" value="NZ_JASTZU010000024.1"/>
</dbReference>
<dbReference type="SUPFAM" id="SSF52540">
    <property type="entry name" value="P-loop containing nucleoside triphosphate hydrolases"/>
    <property type="match status" value="1"/>
</dbReference>
<evidence type="ECO:0000313" key="1">
    <source>
        <dbReference type="EMBL" id="MDL4840216.1"/>
    </source>
</evidence>
<accession>A0ABT7L6I6</accession>
<dbReference type="NCBIfam" id="NF006085">
    <property type="entry name" value="PRK08233.1"/>
    <property type="match status" value="1"/>
</dbReference>
<dbReference type="Proteomes" id="UP001235343">
    <property type="component" value="Unassembled WGS sequence"/>
</dbReference>
<proteinExistence type="predicted"/>
<dbReference type="Gene3D" id="3.40.50.300">
    <property type="entry name" value="P-loop containing nucleotide triphosphate hydrolases"/>
    <property type="match status" value="1"/>
</dbReference>
<gene>
    <name evidence="1" type="ORF">QQS35_07060</name>
</gene>
<dbReference type="InterPro" id="IPR027417">
    <property type="entry name" value="P-loop_NTPase"/>
</dbReference>
<keyword evidence="2" id="KW-1185">Reference proteome</keyword>
<evidence type="ECO:0008006" key="3">
    <source>
        <dbReference type="Google" id="ProtNLM"/>
    </source>
</evidence>
<dbReference type="EMBL" id="JASTZU010000024">
    <property type="protein sequence ID" value="MDL4840216.1"/>
    <property type="molecule type" value="Genomic_DNA"/>
</dbReference>
<organism evidence="1 2">
    <name type="scientific">Aquibacillus rhizosphaerae</name>
    <dbReference type="NCBI Taxonomy" id="3051431"/>
    <lineage>
        <taxon>Bacteria</taxon>
        <taxon>Bacillati</taxon>
        <taxon>Bacillota</taxon>
        <taxon>Bacilli</taxon>
        <taxon>Bacillales</taxon>
        <taxon>Bacillaceae</taxon>
        <taxon>Aquibacillus</taxon>
    </lineage>
</organism>
<sequence>MKSKLPVVFAIAAVSGGGKTTITSNLIKKLQNSKALFFDDYDFDGPDDILEWIDNGGNPNEWNLSRLIEDIKKLLSEPIDYIMLDFPFGYSHSKASEFIDFTIFINTPLDIAMARRIIRDFKKGSAEAILLDLENYMDKGRRGYLAMLRTTKPNADLIVDGLLPISDILSIITQNIMKIKNF</sequence>